<evidence type="ECO:0000256" key="1">
    <source>
        <dbReference type="ARBA" id="ARBA00006821"/>
    </source>
</evidence>
<dbReference type="InterPro" id="IPR011330">
    <property type="entry name" value="Glyco_hydro/deAcase_b/a-brl"/>
</dbReference>
<dbReference type="GO" id="GO:0016787">
    <property type="term" value="F:hydrolase activity"/>
    <property type="evidence" value="ECO:0007669"/>
    <property type="project" value="UniProtKB-KW"/>
</dbReference>
<dbReference type="PANTHER" id="PTHR36306:SF5">
    <property type="entry name" value="SLR1535 PROTEIN"/>
    <property type="match status" value="1"/>
</dbReference>
<proteinExistence type="inferred from homology"/>
<dbReference type="EMBL" id="JABZEO010000003">
    <property type="protein sequence ID" value="NVZ08617.1"/>
    <property type="molecule type" value="Genomic_DNA"/>
</dbReference>
<organism evidence="5 6">
    <name type="scientific">Allochromatium humboldtianum</name>
    <dbReference type="NCBI Taxonomy" id="504901"/>
    <lineage>
        <taxon>Bacteria</taxon>
        <taxon>Pseudomonadati</taxon>
        <taxon>Pseudomonadota</taxon>
        <taxon>Gammaproteobacteria</taxon>
        <taxon>Chromatiales</taxon>
        <taxon>Chromatiaceae</taxon>
        <taxon>Allochromatium</taxon>
    </lineage>
</organism>
<dbReference type="AlphaFoldDB" id="A0A850RBH8"/>
<reference evidence="5 6" key="1">
    <citation type="submission" date="2020-06" db="EMBL/GenBank/DDBJ databases">
        <title>Whole-genome sequence of Allochromatium humboldtianum DSM 21881, type strain.</title>
        <authorList>
            <person name="Kyndt J.A."/>
            <person name="Meyer T.E."/>
        </authorList>
    </citation>
    <scope>NUCLEOTIDE SEQUENCE [LARGE SCALE GENOMIC DNA]</scope>
    <source>
        <strain evidence="5 6">DSM 21881</strain>
    </source>
</reference>
<feature type="compositionally biased region" description="Polar residues" evidence="3">
    <location>
        <begin position="452"/>
        <end position="466"/>
    </location>
</feature>
<keyword evidence="6" id="KW-1185">Reference proteome</keyword>
<keyword evidence="5" id="KW-0378">Hydrolase</keyword>
<dbReference type="RefSeq" id="WP_176975405.1">
    <property type="nucleotide sequence ID" value="NZ_JABZEO010000003.1"/>
</dbReference>
<dbReference type="Gene3D" id="3.20.110.20">
    <property type="match status" value="1"/>
</dbReference>
<evidence type="ECO:0000313" key="6">
    <source>
        <dbReference type="Proteomes" id="UP000592294"/>
    </source>
</evidence>
<feature type="region of interest" description="Disordered" evidence="3">
    <location>
        <begin position="391"/>
        <end position="466"/>
    </location>
</feature>
<accession>A0A850RBH8</accession>
<dbReference type="Pfam" id="PF03065">
    <property type="entry name" value="Glyco_hydro_57"/>
    <property type="match status" value="1"/>
</dbReference>
<gene>
    <name evidence="5" type="ORF">HW932_05010</name>
</gene>
<dbReference type="InterPro" id="IPR004300">
    <property type="entry name" value="Glyco_hydro_57_N"/>
</dbReference>
<dbReference type="PANTHER" id="PTHR36306">
    <property type="entry name" value="ALPHA-AMYLASE-RELATED-RELATED"/>
    <property type="match status" value="1"/>
</dbReference>
<keyword evidence="2" id="KW-0119">Carbohydrate metabolism</keyword>
<dbReference type="Proteomes" id="UP000592294">
    <property type="component" value="Unassembled WGS sequence"/>
</dbReference>
<evidence type="ECO:0000256" key="2">
    <source>
        <dbReference type="ARBA" id="ARBA00023277"/>
    </source>
</evidence>
<name>A0A850RBH8_9GAMM</name>
<evidence type="ECO:0000313" key="5">
    <source>
        <dbReference type="EMBL" id="NVZ08617.1"/>
    </source>
</evidence>
<comment type="caution">
    <text evidence="5">The sequence shown here is derived from an EMBL/GenBank/DDBJ whole genome shotgun (WGS) entry which is preliminary data.</text>
</comment>
<sequence>MATVHHALVLNLHQPPGNLQELLEHQTWEAREILFALDRIPRSLWGREDLARVHLSLSGTLLETLSDPVFQERVYGIVDCGALLWHLQNQALFEVVGTGYFHPVLPLIPEADRREHLARWLDIARHLLWRPQFQGFWPPEMGFSMELIPLLRAFGYRYVFVDSEHVEPVTEMSWQELRYRPHIARHGDDEIIVVVRDRELSDAQESGMDVDWFLNEVAERTRWCDFAPLVTTCTDGENGGWFRNVTEGANFWSAFYLPLLDRVAAGEADVRPTFVSDYLDEHGVHGEVRVRTGAWNTGWHHGRDFTQWMGSERQRQAVADFAEASRMIHDARWFAGERGVTEGPESDALAEALWHLLRAETSCNLYWGESWVPRAEADLHAARQALERAVSLAPSPTAPEVGSEAEAENEPDVMSATLAPESASARSASHDTESGVRDALPTDPSPDAAVEATSTRGDVDPSATQP</sequence>
<evidence type="ECO:0000256" key="3">
    <source>
        <dbReference type="SAM" id="MobiDB-lite"/>
    </source>
</evidence>
<dbReference type="SUPFAM" id="SSF88713">
    <property type="entry name" value="Glycoside hydrolase/deacetylase"/>
    <property type="match status" value="1"/>
</dbReference>
<protein>
    <submittedName>
        <fullName evidence="5">Glycoside hydrolase family 57</fullName>
    </submittedName>
</protein>
<evidence type="ECO:0000259" key="4">
    <source>
        <dbReference type="Pfam" id="PF03065"/>
    </source>
</evidence>
<dbReference type="InterPro" id="IPR052046">
    <property type="entry name" value="GH57_Enzymes"/>
</dbReference>
<comment type="similarity">
    <text evidence="1">Belongs to the glycosyl hydrolase 57 family.</text>
</comment>
<feature type="domain" description="Glycoside hydrolase family 57 N-terminal" evidence="4">
    <location>
        <begin position="52"/>
        <end position="256"/>
    </location>
</feature>
<dbReference type="GO" id="GO:0005975">
    <property type="term" value="P:carbohydrate metabolic process"/>
    <property type="evidence" value="ECO:0007669"/>
    <property type="project" value="InterPro"/>
</dbReference>